<evidence type="ECO:0008006" key="3">
    <source>
        <dbReference type="Google" id="ProtNLM"/>
    </source>
</evidence>
<dbReference type="OrthoDB" id="1750196at2759"/>
<comment type="caution">
    <text evidence="1">The sequence shown here is derived from an EMBL/GenBank/DDBJ whole genome shotgun (WGS) entry which is preliminary data.</text>
</comment>
<dbReference type="PANTHER" id="PTHR33223:SF8">
    <property type="entry name" value="OS04G0172440 PROTEIN"/>
    <property type="match status" value="1"/>
</dbReference>
<keyword evidence="2" id="KW-1185">Reference proteome</keyword>
<name>A0A371I961_MUCPR</name>
<proteinExistence type="predicted"/>
<reference evidence="1" key="1">
    <citation type="submission" date="2018-05" db="EMBL/GenBank/DDBJ databases">
        <title>Draft genome of Mucuna pruriens seed.</title>
        <authorList>
            <person name="Nnadi N.E."/>
            <person name="Vos R."/>
            <person name="Hasami M.H."/>
            <person name="Devisetty U.K."/>
            <person name="Aguiy J.C."/>
        </authorList>
    </citation>
    <scope>NUCLEOTIDE SEQUENCE [LARGE SCALE GENOMIC DNA]</scope>
    <source>
        <strain evidence="1">JCA_2017</strain>
    </source>
</reference>
<organism evidence="1 2">
    <name type="scientific">Mucuna pruriens</name>
    <name type="common">Velvet bean</name>
    <name type="synonym">Dolichos pruriens</name>
    <dbReference type="NCBI Taxonomy" id="157652"/>
    <lineage>
        <taxon>Eukaryota</taxon>
        <taxon>Viridiplantae</taxon>
        <taxon>Streptophyta</taxon>
        <taxon>Embryophyta</taxon>
        <taxon>Tracheophyta</taxon>
        <taxon>Spermatophyta</taxon>
        <taxon>Magnoliopsida</taxon>
        <taxon>eudicotyledons</taxon>
        <taxon>Gunneridae</taxon>
        <taxon>Pentapetalae</taxon>
        <taxon>rosids</taxon>
        <taxon>fabids</taxon>
        <taxon>Fabales</taxon>
        <taxon>Fabaceae</taxon>
        <taxon>Papilionoideae</taxon>
        <taxon>50 kb inversion clade</taxon>
        <taxon>NPAAA clade</taxon>
        <taxon>indigoferoid/millettioid clade</taxon>
        <taxon>Phaseoleae</taxon>
        <taxon>Mucuna</taxon>
    </lineage>
</organism>
<dbReference type="AlphaFoldDB" id="A0A371I961"/>
<dbReference type="Proteomes" id="UP000257109">
    <property type="component" value="Unassembled WGS sequence"/>
</dbReference>
<feature type="non-terminal residue" evidence="1">
    <location>
        <position position="1"/>
    </location>
</feature>
<evidence type="ECO:0000313" key="1">
    <source>
        <dbReference type="EMBL" id="RDY11568.1"/>
    </source>
</evidence>
<dbReference type="PANTHER" id="PTHR33223">
    <property type="entry name" value="CCHC-TYPE DOMAIN-CONTAINING PROTEIN"/>
    <property type="match status" value="1"/>
</dbReference>
<sequence>MTKKASKMFKEYAQRWREIAVHVQPPLSQREMVTMFVETLQPPFYEKMVGSVASNFYNLVVIRECIEMGVRNGKIEPLWPRRLSKRVKQTLSSLTRQIMELLKRPPISSPLILQPLSTTFGRHNTKHHIGPCTKPDRAFSFLGHPWIHPKLMTKIRSLVLLRERLPGYSRLYRYHIGERLQFLEERLRAIEGIGKYNFKALDLCLVPDVIIPYKFNKGNPCPKNHLISYCRKMAAHTQDDKLLVHFFQESLMGPAYSVYLNLEKGQIKTWADLAKAFLRQYKYMRSWHLTELNSKT</sequence>
<protein>
    <recommendedName>
        <fullName evidence="3">Retrotransposon gag domain-containing protein</fullName>
    </recommendedName>
</protein>
<accession>A0A371I961</accession>
<evidence type="ECO:0000313" key="2">
    <source>
        <dbReference type="Proteomes" id="UP000257109"/>
    </source>
</evidence>
<dbReference type="EMBL" id="QJKJ01000618">
    <property type="protein sequence ID" value="RDY11568.1"/>
    <property type="molecule type" value="Genomic_DNA"/>
</dbReference>
<gene>
    <name evidence="1" type="ORF">CR513_03760</name>
</gene>